<sequence length="220" mass="24050">MPQGSPKCVSEISGQETHLGSRPQDSVIRVYPRGEHWVASPRGQHSVVVPFPEMDHVLAPPAQSLPASWSRPLTELTSLSLAPSLKHAQGGNASWSRLSGAGESAVLPRTRGSPVQPRLELGQGEEDAELQQAEAAALRAGRRIQLGEWRQVWTVRTQRQCPSSGLAGANSKVSRKLQEERSPLLWNFPLRQTISQREEVSSGSQKCPLKVHPVKPGFLE</sequence>
<proteinExistence type="predicted"/>
<gene>
    <name evidence="2" type="ORF">J1605_012153</name>
</gene>
<dbReference type="AlphaFoldDB" id="A0AB34GKQ8"/>
<feature type="region of interest" description="Disordered" evidence="1">
    <location>
        <begin position="197"/>
        <end position="220"/>
    </location>
</feature>
<feature type="region of interest" description="Disordered" evidence="1">
    <location>
        <begin position="1"/>
        <end position="26"/>
    </location>
</feature>
<protein>
    <submittedName>
        <fullName evidence="2">Uncharacterized protein</fullName>
    </submittedName>
</protein>
<evidence type="ECO:0000313" key="2">
    <source>
        <dbReference type="EMBL" id="KAJ8779863.1"/>
    </source>
</evidence>
<comment type="caution">
    <text evidence="2">The sequence shown here is derived from an EMBL/GenBank/DDBJ whole genome shotgun (WGS) entry which is preliminary data.</text>
</comment>
<reference evidence="2 3" key="1">
    <citation type="submission" date="2022-11" db="EMBL/GenBank/DDBJ databases">
        <title>Whole genome sequence of Eschrichtius robustus ER-17-0199.</title>
        <authorList>
            <person name="Bruniche-Olsen A."/>
            <person name="Black A.N."/>
            <person name="Fields C.J."/>
            <person name="Walden K."/>
            <person name="Dewoody J.A."/>
        </authorList>
    </citation>
    <scope>NUCLEOTIDE SEQUENCE [LARGE SCALE GENOMIC DNA]</scope>
    <source>
        <strain evidence="2">ER-17-0199</strain>
        <tissue evidence="2">Blubber</tissue>
    </source>
</reference>
<evidence type="ECO:0000256" key="1">
    <source>
        <dbReference type="SAM" id="MobiDB-lite"/>
    </source>
</evidence>
<dbReference type="EMBL" id="JAIQCJ010002203">
    <property type="protein sequence ID" value="KAJ8779863.1"/>
    <property type="molecule type" value="Genomic_DNA"/>
</dbReference>
<accession>A0AB34GKQ8</accession>
<organism evidence="2 3">
    <name type="scientific">Eschrichtius robustus</name>
    <name type="common">California gray whale</name>
    <name type="synonym">Eschrichtius gibbosus</name>
    <dbReference type="NCBI Taxonomy" id="9764"/>
    <lineage>
        <taxon>Eukaryota</taxon>
        <taxon>Metazoa</taxon>
        <taxon>Chordata</taxon>
        <taxon>Craniata</taxon>
        <taxon>Vertebrata</taxon>
        <taxon>Euteleostomi</taxon>
        <taxon>Mammalia</taxon>
        <taxon>Eutheria</taxon>
        <taxon>Laurasiatheria</taxon>
        <taxon>Artiodactyla</taxon>
        <taxon>Whippomorpha</taxon>
        <taxon>Cetacea</taxon>
        <taxon>Mysticeti</taxon>
        <taxon>Eschrichtiidae</taxon>
        <taxon>Eschrichtius</taxon>
    </lineage>
</organism>
<evidence type="ECO:0000313" key="3">
    <source>
        <dbReference type="Proteomes" id="UP001159641"/>
    </source>
</evidence>
<name>A0AB34GKQ8_ESCRO</name>
<dbReference type="Proteomes" id="UP001159641">
    <property type="component" value="Unassembled WGS sequence"/>
</dbReference>
<keyword evidence="3" id="KW-1185">Reference proteome</keyword>